<accession>A0ABQ0ELG4</accession>
<organism evidence="1 2">
    <name type="scientific">Apodemus speciosus</name>
    <name type="common">Large Japanese field mouse</name>
    <dbReference type="NCBI Taxonomy" id="105296"/>
    <lineage>
        <taxon>Eukaryota</taxon>
        <taxon>Metazoa</taxon>
        <taxon>Chordata</taxon>
        <taxon>Craniata</taxon>
        <taxon>Vertebrata</taxon>
        <taxon>Euteleostomi</taxon>
        <taxon>Mammalia</taxon>
        <taxon>Eutheria</taxon>
        <taxon>Euarchontoglires</taxon>
        <taxon>Glires</taxon>
        <taxon>Rodentia</taxon>
        <taxon>Myomorpha</taxon>
        <taxon>Muroidea</taxon>
        <taxon>Muridae</taxon>
        <taxon>Murinae</taxon>
        <taxon>Apodemus</taxon>
    </lineage>
</organism>
<name>A0ABQ0ELG4_APOSI</name>
<reference evidence="1 2" key="1">
    <citation type="submission" date="2024-08" db="EMBL/GenBank/DDBJ databases">
        <title>The draft genome of Apodemus speciosus.</title>
        <authorList>
            <person name="Nabeshima K."/>
            <person name="Suzuki S."/>
            <person name="Onuma M."/>
        </authorList>
    </citation>
    <scope>NUCLEOTIDE SEQUENCE [LARGE SCALE GENOMIC DNA]</scope>
    <source>
        <strain evidence="1">IB14-021</strain>
    </source>
</reference>
<evidence type="ECO:0000313" key="2">
    <source>
        <dbReference type="Proteomes" id="UP001623349"/>
    </source>
</evidence>
<gene>
    <name evidence="1" type="ORF">APTSU1_000313700</name>
</gene>
<keyword evidence="2" id="KW-1185">Reference proteome</keyword>
<dbReference type="Proteomes" id="UP001623349">
    <property type="component" value="Unassembled WGS sequence"/>
</dbReference>
<dbReference type="EMBL" id="BAAFST010000003">
    <property type="protein sequence ID" value="GAB1287907.1"/>
    <property type="molecule type" value="Genomic_DNA"/>
</dbReference>
<comment type="caution">
    <text evidence="1">The sequence shown here is derived from an EMBL/GenBank/DDBJ whole genome shotgun (WGS) entry which is preliminary data.</text>
</comment>
<proteinExistence type="predicted"/>
<evidence type="ECO:0000313" key="1">
    <source>
        <dbReference type="EMBL" id="GAB1287907.1"/>
    </source>
</evidence>
<protein>
    <submittedName>
        <fullName evidence="1">Uncharacterized protein</fullName>
    </submittedName>
</protein>
<sequence>MQDPLQRPEQVLPHLCHRGLGTSCVPDTFLPGIQLQVGTTDIPRLVAE</sequence>